<keyword evidence="4" id="KW-1185">Reference proteome</keyword>
<dbReference type="EMBL" id="JAPCID010000033">
    <property type="protein sequence ID" value="MDA0140084.1"/>
    <property type="molecule type" value="Genomic_DNA"/>
</dbReference>
<gene>
    <name evidence="3" type="ORF">OJ962_21455</name>
</gene>
<dbReference type="Proteomes" id="UP001147700">
    <property type="component" value="Unassembled WGS sequence"/>
</dbReference>
<feature type="region of interest" description="Disordered" evidence="1">
    <location>
        <begin position="247"/>
        <end position="298"/>
    </location>
</feature>
<sequence length="298" mass="34242">MPARSKWWHTQQAGRREALLAVDLYNRTAAERSLEGFVVHMHLSWLHMLHARFARDGVDIRYRKPNGHFERVDSEIKVWELARCIREAFPDPANPVRCNVQFFIKLRNKIEHRYEEQLATAIAGKSQALVLNFEESLVDWFGGEEGLADSLRFPVFMSSLTPDAVATLKATHRKLPKRVTSFIREHDAALPEAVQGDWRYDFRVYLLPQTGPKAESDVVMRFLREDEMTDAQRGARDTVQTIVRNKEVPSRTRESTRPVTSQLLYRPSSGWSSRPTATTRRHGGTLGYGRHPAPPGQR</sequence>
<proteinExistence type="predicted"/>
<feature type="compositionally biased region" description="Basic and acidic residues" evidence="1">
    <location>
        <begin position="247"/>
        <end position="256"/>
    </location>
</feature>
<dbReference type="RefSeq" id="WP_202955999.1">
    <property type="nucleotide sequence ID" value="NZ_JAPCID010000033.1"/>
</dbReference>
<evidence type="ECO:0000313" key="3">
    <source>
        <dbReference type="EMBL" id="MDA0140084.1"/>
    </source>
</evidence>
<protein>
    <submittedName>
        <fullName evidence="3">DUF3644 domain-containing protein</fullName>
    </submittedName>
</protein>
<accession>A0ABT4RNF8</accession>
<evidence type="ECO:0000313" key="4">
    <source>
        <dbReference type="Proteomes" id="UP001147700"/>
    </source>
</evidence>
<organism evidence="3 4">
    <name type="scientific">Solirubrobacter deserti</name>
    <dbReference type="NCBI Taxonomy" id="2282478"/>
    <lineage>
        <taxon>Bacteria</taxon>
        <taxon>Bacillati</taxon>
        <taxon>Actinomycetota</taxon>
        <taxon>Thermoleophilia</taxon>
        <taxon>Solirubrobacterales</taxon>
        <taxon>Solirubrobacteraceae</taxon>
        <taxon>Solirubrobacter</taxon>
    </lineage>
</organism>
<name>A0ABT4RNF8_9ACTN</name>
<comment type="caution">
    <text evidence="3">The sequence shown here is derived from an EMBL/GenBank/DDBJ whole genome shotgun (WGS) entry which is preliminary data.</text>
</comment>
<dbReference type="Pfam" id="PF12358">
    <property type="entry name" value="DUF3644"/>
    <property type="match status" value="1"/>
</dbReference>
<feature type="domain" description="DUF3644" evidence="2">
    <location>
        <begin position="15"/>
        <end position="187"/>
    </location>
</feature>
<dbReference type="InterPro" id="IPR022104">
    <property type="entry name" value="DUF3644"/>
</dbReference>
<evidence type="ECO:0000259" key="2">
    <source>
        <dbReference type="Pfam" id="PF12358"/>
    </source>
</evidence>
<evidence type="ECO:0000256" key="1">
    <source>
        <dbReference type="SAM" id="MobiDB-lite"/>
    </source>
</evidence>
<feature type="compositionally biased region" description="Polar residues" evidence="1">
    <location>
        <begin position="257"/>
        <end position="278"/>
    </location>
</feature>
<reference evidence="3" key="1">
    <citation type="submission" date="2022-10" db="EMBL/GenBank/DDBJ databases">
        <title>The WGS of Solirubrobacter sp. CPCC 204708.</title>
        <authorList>
            <person name="Jiang Z."/>
        </authorList>
    </citation>
    <scope>NUCLEOTIDE SEQUENCE</scope>
    <source>
        <strain evidence="3">CPCC 204708</strain>
    </source>
</reference>